<dbReference type="GO" id="GO:0005524">
    <property type="term" value="F:ATP binding"/>
    <property type="evidence" value="ECO:0007669"/>
    <property type="project" value="UniProtKB-UniRule"/>
</dbReference>
<evidence type="ECO:0000256" key="3">
    <source>
        <dbReference type="ARBA" id="ARBA00022741"/>
    </source>
</evidence>
<evidence type="ECO:0000256" key="9">
    <source>
        <dbReference type="RuleBase" id="RU000394"/>
    </source>
</evidence>
<accession>A0A504YIJ0</accession>
<keyword evidence="2 9" id="KW-0493">Microtubule</keyword>
<evidence type="ECO:0000256" key="2">
    <source>
        <dbReference type="ARBA" id="ARBA00022701"/>
    </source>
</evidence>
<dbReference type="GO" id="GO:0005874">
    <property type="term" value="C:microtubule"/>
    <property type="evidence" value="ECO:0007669"/>
    <property type="project" value="UniProtKB-KW"/>
</dbReference>
<dbReference type="InterPro" id="IPR036961">
    <property type="entry name" value="Kinesin_motor_dom_sf"/>
</dbReference>
<feature type="domain" description="Kinesin motor" evidence="11">
    <location>
        <begin position="4"/>
        <end position="340"/>
    </location>
</feature>
<comment type="similarity">
    <text evidence="8 9">Belongs to the TRAFAC class myosin-kinesin ATPase superfamily. Kinesin family.</text>
</comment>
<keyword evidence="7" id="KW-0963">Cytoplasm</keyword>
<dbReference type="PANTHER" id="PTHR47968:SF36">
    <property type="entry name" value="KINESIN HEAVY CHAIN ISOFORM X1"/>
    <property type="match status" value="1"/>
</dbReference>
<reference evidence="12 13" key="1">
    <citation type="submission" date="2019-04" db="EMBL/GenBank/DDBJ databases">
        <title>Annotation for the trematode Fasciola gigantica.</title>
        <authorList>
            <person name="Choi Y.-J."/>
        </authorList>
    </citation>
    <scope>NUCLEOTIDE SEQUENCE [LARGE SCALE GENOMIC DNA]</scope>
    <source>
        <strain evidence="12">Uganda_cow_1</strain>
    </source>
</reference>
<dbReference type="PROSITE" id="PS00411">
    <property type="entry name" value="KINESIN_MOTOR_1"/>
    <property type="match status" value="1"/>
</dbReference>
<dbReference type="SUPFAM" id="SSF52540">
    <property type="entry name" value="P-loop containing nucleoside triphosphate hydrolases"/>
    <property type="match status" value="1"/>
</dbReference>
<comment type="caution">
    <text evidence="12">The sequence shown here is derived from an EMBL/GenBank/DDBJ whole genome shotgun (WGS) entry which is preliminary data.</text>
</comment>
<dbReference type="GO" id="GO:0008017">
    <property type="term" value="F:microtubule binding"/>
    <property type="evidence" value="ECO:0007669"/>
    <property type="project" value="InterPro"/>
</dbReference>
<proteinExistence type="inferred from homology"/>
<evidence type="ECO:0000259" key="11">
    <source>
        <dbReference type="PROSITE" id="PS50067"/>
    </source>
</evidence>
<evidence type="ECO:0000256" key="1">
    <source>
        <dbReference type="ARBA" id="ARBA00004245"/>
    </source>
</evidence>
<evidence type="ECO:0000256" key="6">
    <source>
        <dbReference type="ARBA" id="ARBA00023175"/>
    </source>
</evidence>
<comment type="subcellular location">
    <subcellularLocation>
        <location evidence="1">Cytoplasm</location>
        <location evidence="1">Cytoskeleton</location>
    </subcellularLocation>
</comment>
<dbReference type="Pfam" id="PF00225">
    <property type="entry name" value="Kinesin"/>
    <property type="match status" value="1"/>
</dbReference>
<keyword evidence="7" id="KW-0206">Cytoskeleton</keyword>
<feature type="compositionally biased region" description="Polar residues" evidence="10">
    <location>
        <begin position="790"/>
        <end position="804"/>
    </location>
</feature>
<dbReference type="SMART" id="SM00129">
    <property type="entry name" value="KISc"/>
    <property type="match status" value="1"/>
</dbReference>
<evidence type="ECO:0000256" key="5">
    <source>
        <dbReference type="ARBA" id="ARBA00023054"/>
    </source>
</evidence>
<name>A0A504YIJ0_FASGI</name>
<evidence type="ECO:0000256" key="7">
    <source>
        <dbReference type="ARBA" id="ARBA00023212"/>
    </source>
</evidence>
<feature type="region of interest" description="Disordered" evidence="10">
    <location>
        <begin position="445"/>
        <end position="466"/>
    </location>
</feature>
<keyword evidence="6 8" id="KW-0505">Motor protein</keyword>
<evidence type="ECO:0000256" key="10">
    <source>
        <dbReference type="SAM" id="MobiDB-lite"/>
    </source>
</evidence>
<dbReference type="InterPro" id="IPR019821">
    <property type="entry name" value="Kinesin_motor_CS"/>
</dbReference>
<keyword evidence="3 8" id="KW-0547">Nucleotide-binding</keyword>
<dbReference type="PROSITE" id="PS50067">
    <property type="entry name" value="KINESIN_MOTOR_2"/>
    <property type="match status" value="1"/>
</dbReference>
<feature type="binding site" evidence="8">
    <location>
        <begin position="93"/>
        <end position="100"/>
    </location>
    <ligand>
        <name>ATP</name>
        <dbReference type="ChEBI" id="CHEBI:30616"/>
    </ligand>
</feature>
<organism evidence="12 13">
    <name type="scientific">Fasciola gigantica</name>
    <name type="common">Giant liver fluke</name>
    <dbReference type="NCBI Taxonomy" id="46835"/>
    <lineage>
        <taxon>Eukaryota</taxon>
        <taxon>Metazoa</taxon>
        <taxon>Spiralia</taxon>
        <taxon>Lophotrochozoa</taxon>
        <taxon>Platyhelminthes</taxon>
        <taxon>Trematoda</taxon>
        <taxon>Digenea</taxon>
        <taxon>Plagiorchiida</taxon>
        <taxon>Echinostomata</taxon>
        <taxon>Echinostomatoidea</taxon>
        <taxon>Fasciolidae</taxon>
        <taxon>Fasciola</taxon>
    </lineage>
</organism>
<dbReference type="OrthoDB" id="3176171at2759"/>
<dbReference type="PRINTS" id="PR00380">
    <property type="entry name" value="KINESINHEAVY"/>
</dbReference>
<evidence type="ECO:0000256" key="8">
    <source>
        <dbReference type="PROSITE-ProRule" id="PRU00283"/>
    </source>
</evidence>
<dbReference type="STRING" id="46835.A0A504YIJ0"/>
<dbReference type="EMBL" id="SUNJ01012861">
    <property type="protein sequence ID" value="TPP57710.1"/>
    <property type="molecule type" value="Genomic_DNA"/>
</dbReference>
<evidence type="ECO:0000313" key="13">
    <source>
        <dbReference type="Proteomes" id="UP000316759"/>
    </source>
</evidence>
<dbReference type="InterPro" id="IPR056524">
    <property type="entry name" value="KIF6/9_C"/>
</dbReference>
<dbReference type="GO" id="GO:0003777">
    <property type="term" value="F:microtubule motor activity"/>
    <property type="evidence" value="ECO:0007669"/>
    <property type="project" value="InterPro"/>
</dbReference>
<feature type="compositionally biased region" description="Low complexity" evidence="10">
    <location>
        <begin position="452"/>
        <end position="466"/>
    </location>
</feature>
<dbReference type="AlphaFoldDB" id="A0A504YIJ0"/>
<dbReference type="InterPro" id="IPR027640">
    <property type="entry name" value="Kinesin-like_fam"/>
</dbReference>
<keyword evidence="5" id="KW-0175">Coiled coil</keyword>
<evidence type="ECO:0000313" key="12">
    <source>
        <dbReference type="EMBL" id="TPP57710.1"/>
    </source>
</evidence>
<dbReference type="PANTHER" id="PTHR47968">
    <property type="entry name" value="CENTROMERE PROTEIN E"/>
    <property type="match status" value="1"/>
</dbReference>
<keyword evidence="13" id="KW-1185">Reference proteome</keyword>
<sequence length="804" mass="90760">MASRTKTYVRIRPSEAGSPSRLLTIEKDEKTLSLRTDRDQKPNGFVNSQQTRWQFKVERVFFNVSQDKIYSDVAEEFITAGLSGIQGTLLCYGQTGAGKTYTMSGISQSYPDRGIIPRALEHLFSEVDKKSQPNITARVSYIEIYNEQLYDLLIAGGPQSKQSVALTIADSQDQVWVKGLSTPVVRNLDEAFNYLFEGELNRAVAPHALNRYSSRAHTIFTIHLIISDPSDSDGSIKLSRINFVDLAGSERIRKTQSTGQLFKEATHINRSLTFLEQTVLALSDPTRAHIPYRQSKLTHLLRNSIGGNSLTTFIANIWDEERFLEESISTLRFASRTTKIPCQPISNVQYDLLATVKQLKKENEILKQELLMYDTLHNCADTNYDPLTEQEKQQVRTHVVKYLDGEVNDLQITNLRQLKEIFIAFKQINRALQIQVDELRQKAPNQTSSLDSVSVTGPSGSTVSGSRTVNIRATNKMKTTGASGSTEINGATSSQTMVGELDLSSGQGLAPGDKIVDGKMPAIHPESSFLQLKRSDLRKSVVLQSEIPENSQRRQSQETENTSQWPEPPSKMEAFEIFKDEPGRELFKIFKDNRAVYAEKRKEALVIAEHVNHLKAALENLHLKMNKVREEREAQGLNRTSEGAPILTEEEFNMTNEIHALRQQYAQKWSDWQKQRQITQYCRHVLDLSRSRLVQEFHTWYNGCFGDQSMNPSLDRSTGKNLGFDLLDRPSTRIQNQAGGQRVSAADPMIQFELAQSSAFRMQPGAGVYERVKEAVIHRRVRENLPKAPKQNSSLPQTACISES</sequence>
<dbReference type="Proteomes" id="UP000316759">
    <property type="component" value="Unassembled WGS sequence"/>
</dbReference>
<dbReference type="GO" id="GO:0007018">
    <property type="term" value="P:microtubule-based movement"/>
    <property type="evidence" value="ECO:0007669"/>
    <property type="project" value="InterPro"/>
</dbReference>
<feature type="region of interest" description="Disordered" evidence="10">
    <location>
        <begin position="783"/>
        <end position="804"/>
    </location>
</feature>
<protein>
    <recommendedName>
        <fullName evidence="9">Kinesin-like protein</fullName>
    </recommendedName>
</protein>
<dbReference type="Pfam" id="PF23735">
    <property type="entry name" value="KIF9"/>
    <property type="match status" value="1"/>
</dbReference>
<gene>
    <name evidence="12" type="ORF">FGIG_09479</name>
</gene>
<keyword evidence="4 8" id="KW-0067">ATP-binding</keyword>
<dbReference type="Gene3D" id="3.40.850.10">
    <property type="entry name" value="Kinesin motor domain"/>
    <property type="match status" value="1"/>
</dbReference>
<feature type="region of interest" description="Disordered" evidence="10">
    <location>
        <begin position="544"/>
        <end position="571"/>
    </location>
</feature>
<dbReference type="InterPro" id="IPR001752">
    <property type="entry name" value="Kinesin_motor_dom"/>
</dbReference>
<dbReference type="InterPro" id="IPR027417">
    <property type="entry name" value="P-loop_NTPase"/>
</dbReference>
<evidence type="ECO:0000256" key="4">
    <source>
        <dbReference type="ARBA" id="ARBA00022840"/>
    </source>
</evidence>